<keyword evidence="6" id="KW-0560">Oxidoreductase</keyword>
<keyword evidence="4" id="KW-0274">FAD</keyword>
<keyword evidence="8" id="KW-1185">Reference proteome</keyword>
<evidence type="ECO:0008006" key="9">
    <source>
        <dbReference type="Google" id="ProtNLM"/>
    </source>
</evidence>
<evidence type="ECO:0000313" key="7">
    <source>
        <dbReference type="EMBL" id="KAH3682541.1"/>
    </source>
</evidence>
<reference evidence="7" key="2">
    <citation type="submission" date="2021-01" db="EMBL/GenBank/DDBJ databases">
        <authorList>
            <person name="Schikora-Tamarit M.A."/>
        </authorList>
    </citation>
    <scope>NUCLEOTIDE SEQUENCE</scope>
    <source>
        <strain evidence="7">CBS2887</strain>
    </source>
</reference>
<comment type="cofactor">
    <cofactor evidence="1">
        <name>FAD</name>
        <dbReference type="ChEBI" id="CHEBI:57692"/>
    </cofactor>
</comment>
<protein>
    <recommendedName>
        <fullName evidence="9">Flavin-containing monooxygenase</fullName>
    </recommendedName>
</protein>
<keyword evidence="3" id="KW-0285">Flavoprotein</keyword>
<evidence type="ECO:0000256" key="6">
    <source>
        <dbReference type="ARBA" id="ARBA00023002"/>
    </source>
</evidence>
<name>A0A9P8Q1Z1_WICPI</name>
<evidence type="ECO:0000256" key="3">
    <source>
        <dbReference type="ARBA" id="ARBA00022630"/>
    </source>
</evidence>
<comment type="caution">
    <text evidence="7">The sequence shown here is derived from an EMBL/GenBank/DDBJ whole genome shotgun (WGS) entry which is preliminary data.</text>
</comment>
<dbReference type="Proteomes" id="UP000774326">
    <property type="component" value="Unassembled WGS sequence"/>
</dbReference>
<dbReference type="FunFam" id="3.50.50.60:FF:000023">
    <property type="entry name" value="Dimethylaniline monooxygenase [N-oxide-forming]"/>
    <property type="match status" value="1"/>
</dbReference>
<dbReference type="AlphaFoldDB" id="A0A9P8Q1Z1"/>
<comment type="similarity">
    <text evidence="2">Belongs to the FMO family.</text>
</comment>
<dbReference type="GO" id="GO:0004497">
    <property type="term" value="F:monooxygenase activity"/>
    <property type="evidence" value="ECO:0007669"/>
    <property type="project" value="TreeGrafter"/>
</dbReference>
<evidence type="ECO:0000256" key="4">
    <source>
        <dbReference type="ARBA" id="ARBA00022827"/>
    </source>
</evidence>
<dbReference type="SUPFAM" id="SSF51905">
    <property type="entry name" value="FAD/NAD(P)-binding domain"/>
    <property type="match status" value="1"/>
</dbReference>
<dbReference type="PANTHER" id="PTHR43539:SF68">
    <property type="entry name" value="FLAVIN-BINDING MONOOXYGENASE-LIKE PROTEIN (AFU_ORTHOLOGUE AFUA_4G09220)"/>
    <property type="match status" value="1"/>
</dbReference>
<evidence type="ECO:0000313" key="8">
    <source>
        <dbReference type="Proteomes" id="UP000774326"/>
    </source>
</evidence>
<proteinExistence type="inferred from homology"/>
<dbReference type="EMBL" id="JAEUBG010003650">
    <property type="protein sequence ID" value="KAH3682541.1"/>
    <property type="molecule type" value="Genomic_DNA"/>
</dbReference>
<keyword evidence="5" id="KW-0521">NADP</keyword>
<dbReference type="GO" id="GO:0050660">
    <property type="term" value="F:flavin adenine dinucleotide binding"/>
    <property type="evidence" value="ECO:0007669"/>
    <property type="project" value="TreeGrafter"/>
</dbReference>
<reference evidence="7" key="1">
    <citation type="journal article" date="2021" name="Open Biol.">
        <title>Shared evolutionary footprints suggest mitochondrial oxidative damage underlies multiple complex I losses in fungi.</title>
        <authorList>
            <person name="Schikora-Tamarit M.A."/>
            <person name="Marcet-Houben M."/>
            <person name="Nosek J."/>
            <person name="Gabaldon T."/>
        </authorList>
    </citation>
    <scope>NUCLEOTIDE SEQUENCE</scope>
    <source>
        <strain evidence="7">CBS2887</strain>
    </source>
</reference>
<organism evidence="7 8">
    <name type="scientific">Wickerhamomyces pijperi</name>
    <name type="common">Yeast</name>
    <name type="synonym">Pichia pijperi</name>
    <dbReference type="NCBI Taxonomy" id="599730"/>
    <lineage>
        <taxon>Eukaryota</taxon>
        <taxon>Fungi</taxon>
        <taxon>Dikarya</taxon>
        <taxon>Ascomycota</taxon>
        <taxon>Saccharomycotina</taxon>
        <taxon>Saccharomycetes</taxon>
        <taxon>Phaffomycetales</taxon>
        <taxon>Wickerhamomycetaceae</taxon>
        <taxon>Wickerhamomyces</taxon>
    </lineage>
</organism>
<dbReference type="InterPro" id="IPR050982">
    <property type="entry name" value="Auxin_biosynth/cation_transpt"/>
</dbReference>
<dbReference type="PANTHER" id="PTHR43539">
    <property type="entry name" value="FLAVIN-BINDING MONOOXYGENASE-LIKE PROTEIN (AFU_ORTHOLOGUE AFUA_4G09220)"/>
    <property type="match status" value="1"/>
</dbReference>
<dbReference type="Pfam" id="PF13738">
    <property type="entry name" value="Pyr_redox_3"/>
    <property type="match status" value="1"/>
</dbReference>
<gene>
    <name evidence="7" type="ORF">WICPIJ_006491</name>
</gene>
<evidence type="ECO:0000256" key="5">
    <source>
        <dbReference type="ARBA" id="ARBA00022857"/>
    </source>
</evidence>
<dbReference type="InterPro" id="IPR036188">
    <property type="entry name" value="FAD/NAD-bd_sf"/>
</dbReference>
<evidence type="ECO:0000256" key="2">
    <source>
        <dbReference type="ARBA" id="ARBA00009183"/>
    </source>
</evidence>
<accession>A0A9P8Q1Z1</accession>
<sequence>MLNVRQFVSSDAQNFIVITNHNNIYQYYLPNMSVFEGCNEISAPCEDKAFDKDIPQEKIYGSFRPDPENIKHHDINALAHAWLAEFNRALSTVKTNPDELDKFFMPHTVWKDHLGLTLDLRSFIGPQKIKDQLVKTFNKKVGKFEIDKLADHRNPTGVVLQTIHPEGADGKAPIEWITLYLKYKTDYGVGKGLIRLVSVHDETKATPIGLKALSVFTLLNEFTPVPELVGRNRPVGASHGENIERKTWLEKRFEEQDYKEGHQPMAVIVGGGQGGLTVAARLKSYGYNVLIVDANQRVGDNWRQRYKFLSLHDPFYYHKLPYIHMDTSPMYSSKDQFANFLECYARMLELNIWMNTTVNDATFDETTKTWEVKVTNNSTSDVKILKPKYLVFATGHSGEPNVPKFPNQDVFQGEIVHSSKHTSGANYAGKKALVIGACNSAHDIAQDFYEQGAKDVTMLQRSSTCVISSANGLSVITRDVYDKNGPEIDTADLLFQSNPLYLTNLLMQQQYRESSKMDAAMLEGLAKRGFKTNSGSGACGLFSLYYRRGSGYYIDVGCSKLIIEDKVHVKRSSVKRFLPRGVEFEDGSVIDDVDIVVLATGYSNMKETAQNLFGDKVADKLKPIWGLDEEGELKTIWRDSGHENFYYMGGNLALARYFSKRLALRIIAKEEGFD</sequence>
<dbReference type="OrthoDB" id="74360at2759"/>
<dbReference type="Gene3D" id="3.50.50.60">
    <property type="entry name" value="FAD/NAD(P)-binding domain"/>
    <property type="match status" value="1"/>
</dbReference>
<evidence type="ECO:0000256" key="1">
    <source>
        <dbReference type="ARBA" id="ARBA00001974"/>
    </source>
</evidence>